<proteinExistence type="predicted"/>
<name>A0AAN8WEF6_9MAGN</name>
<gene>
    <name evidence="2" type="ORF">RJ641_000684</name>
</gene>
<dbReference type="EMBL" id="JBAMMX010000001">
    <property type="protein sequence ID" value="KAK6947211.1"/>
    <property type="molecule type" value="Genomic_DNA"/>
</dbReference>
<evidence type="ECO:0000313" key="3">
    <source>
        <dbReference type="Proteomes" id="UP001370490"/>
    </source>
</evidence>
<feature type="compositionally biased region" description="Basic and acidic residues" evidence="1">
    <location>
        <begin position="39"/>
        <end position="56"/>
    </location>
</feature>
<dbReference type="AlphaFoldDB" id="A0AAN8WEF6"/>
<reference evidence="2 3" key="1">
    <citation type="submission" date="2023-12" db="EMBL/GenBank/DDBJ databases">
        <title>A high-quality genome assembly for Dillenia turbinata (Dilleniales).</title>
        <authorList>
            <person name="Chanderbali A."/>
        </authorList>
    </citation>
    <scope>NUCLEOTIDE SEQUENCE [LARGE SCALE GENOMIC DNA]</scope>
    <source>
        <strain evidence="2">LSX21</strain>
        <tissue evidence="2">Leaf</tissue>
    </source>
</reference>
<comment type="caution">
    <text evidence="2">The sequence shown here is derived from an EMBL/GenBank/DDBJ whole genome shotgun (WGS) entry which is preliminary data.</text>
</comment>
<protein>
    <submittedName>
        <fullName evidence="2">Uncharacterized protein</fullName>
    </submittedName>
</protein>
<organism evidence="2 3">
    <name type="scientific">Dillenia turbinata</name>
    <dbReference type="NCBI Taxonomy" id="194707"/>
    <lineage>
        <taxon>Eukaryota</taxon>
        <taxon>Viridiplantae</taxon>
        <taxon>Streptophyta</taxon>
        <taxon>Embryophyta</taxon>
        <taxon>Tracheophyta</taxon>
        <taxon>Spermatophyta</taxon>
        <taxon>Magnoliopsida</taxon>
        <taxon>eudicotyledons</taxon>
        <taxon>Gunneridae</taxon>
        <taxon>Pentapetalae</taxon>
        <taxon>Dilleniales</taxon>
        <taxon>Dilleniaceae</taxon>
        <taxon>Dillenia</taxon>
    </lineage>
</organism>
<dbReference type="Proteomes" id="UP001370490">
    <property type="component" value="Unassembled WGS sequence"/>
</dbReference>
<keyword evidence="3" id="KW-1185">Reference proteome</keyword>
<evidence type="ECO:0000256" key="1">
    <source>
        <dbReference type="SAM" id="MobiDB-lite"/>
    </source>
</evidence>
<feature type="region of interest" description="Disordered" evidence="1">
    <location>
        <begin position="1"/>
        <end position="58"/>
    </location>
</feature>
<accession>A0AAN8WEF6</accession>
<evidence type="ECO:0000313" key="2">
    <source>
        <dbReference type="EMBL" id="KAK6947211.1"/>
    </source>
</evidence>
<sequence length="79" mass="9033">MTTMKMQNGRQKRTMRAASFGSGLRRPGPMNARISPPEGDSRAKPENGIFGRERDNKRHARTPRLFWVLCCQLSTRTQT</sequence>